<evidence type="ECO:0000256" key="9">
    <source>
        <dbReference type="HAMAP-Rule" id="MF_00115"/>
    </source>
</evidence>
<evidence type="ECO:0000313" key="10">
    <source>
        <dbReference type="EMBL" id="RKQ18665.1"/>
    </source>
</evidence>
<dbReference type="SUPFAM" id="SSF81330">
    <property type="entry name" value="Gated mechanosensitive channel"/>
    <property type="match status" value="1"/>
</dbReference>
<evidence type="ECO:0000256" key="2">
    <source>
        <dbReference type="ARBA" id="ARBA00022448"/>
    </source>
</evidence>
<dbReference type="HAMAP" id="MF_00115">
    <property type="entry name" value="MscL"/>
    <property type="match status" value="1"/>
</dbReference>
<keyword evidence="2 9" id="KW-0813">Transport</keyword>
<dbReference type="NCBIfam" id="TIGR00220">
    <property type="entry name" value="mscL"/>
    <property type="match status" value="1"/>
</dbReference>
<comment type="similarity">
    <text evidence="9">Belongs to the MscL family.</text>
</comment>
<evidence type="ECO:0000256" key="4">
    <source>
        <dbReference type="ARBA" id="ARBA00022692"/>
    </source>
</evidence>
<evidence type="ECO:0000256" key="5">
    <source>
        <dbReference type="ARBA" id="ARBA00022989"/>
    </source>
</evidence>
<gene>
    <name evidence="9 10" type="primary">mscL</name>
    <name evidence="10" type="ORF">D8M05_00695</name>
</gene>
<dbReference type="OrthoDB" id="9810350at2"/>
<dbReference type="InterPro" id="IPR037673">
    <property type="entry name" value="MSC/AndL"/>
</dbReference>
<keyword evidence="11" id="KW-1185">Reference proteome</keyword>
<dbReference type="GO" id="GO:0005886">
    <property type="term" value="C:plasma membrane"/>
    <property type="evidence" value="ECO:0007669"/>
    <property type="project" value="UniProtKB-SubCell"/>
</dbReference>
<dbReference type="PANTHER" id="PTHR30266">
    <property type="entry name" value="MECHANOSENSITIVE CHANNEL MSCL"/>
    <property type="match status" value="1"/>
</dbReference>
<dbReference type="GO" id="GO:0008381">
    <property type="term" value="F:mechanosensitive monoatomic ion channel activity"/>
    <property type="evidence" value="ECO:0007669"/>
    <property type="project" value="UniProtKB-UniRule"/>
</dbReference>
<dbReference type="InterPro" id="IPR001185">
    <property type="entry name" value="MS_channel"/>
</dbReference>
<comment type="subcellular location">
    <subcellularLocation>
        <location evidence="9">Cell membrane</location>
        <topology evidence="9">Multi-pass membrane protein</topology>
    </subcellularLocation>
    <subcellularLocation>
        <location evidence="1">Membrane</location>
        <topology evidence="1">Multi-pass membrane protein</topology>
    </subcellularLocation>
</comment>
<evidence type="ECO:0000256" key="6">
    <source>
        <dbReference type="ARBA" id="ARBA00023065"/>
    </source>
</evidence>
<dbReference type="RefSeq" id="WP_121127637.1">
    <property type="nucleotide sequence ID" value="NZ_JBHUFK010000020.1"/>
</dbReference>
<dbReference type="EMBL" id="RBZO01000001">
    <property type="protein sequence ID" value="RKQ18665.1"/>
    <property type="molecule type" value="Genomic_DNA"/>
</dbReference>
<keyword evidence="4 9" id="KW-0812">Transmembrane</keyword>
<sequence>MWKEFKEFAFKKGNFVDLAVAVVIGTAFSSIVSAFVDNIIMPLVGIIVGGIDITGLTLHVGDAEVLYGTFLQAILDFFLIAFSIFLVIRFFNRFKHKEEVVDTPVEEKIEPTEQLLTEIRDLLKEQNKKA</sequence>
<feature type="transmembrane region" description="Helical" evidence="9">
    <location>
        <begin position="15"/>
        <end position="36"/>
    </location>
</feature>
<proteinExistence type="inferred from homology"/>
<reference evidence="10 11" key="1">
    <citation type="journal article" date="2015" name="Antonie Van Leeuwenhoek">
        <title>Oceanobacillus bengalensis sp. nov., a bacterium isolated from seawater of the Bay of Bengal.</title>
        <authorList>
            <person name="Yongchang O."/>
            <person name="Xiang W."/>
            <person name="Wang G."/>
        </authorList>
    </citation>
    <scope>NUCLEOTIDE SEQUENCE [LARGE SCALE GENOMIC DNA]</scope>
    <source>
        <strain evidence="10 11">MCCC 1K00260</strain>
    </source>
</reference>
<feature type="transmembrane region" description="Helical" evidence="9">
    <location>
        <begin position="66"/>
        <end position="88"/>
    </location>
</feature>
<feature type="transmembrane region" description="Helical" evidence="9">
    <location>
        <begin position="43"/>
        <end position="60"/>
    </location>
</feature>
<dbReference type="Pfam" id="PF01741">
    <property type="entry name" value="MscL"/>
    <property type="match status" value="1"/>
</dbReference>
<keyword evidence="8 9" id="KW-0407">Ion channel</keyword>
<comment type="function">
    <text evidence="9">Channel that opens in response to stretch forces in the membrane lipid bilayer. May participate in the regulation of osmotic pressure changes within the cell.</text>
</comment>
<comment type="caution">
    <text evidence="10">The sequence shown here is derived from an EMBL/GenBank/DDBJ whole genome shotgun (WGS) entry which is preliminary data.</text>
</comment>
<keyword evidence="6 9" id="KW-0406">Ion transport</keyword>
<evidence type="ECO:0000256" key="3">
    <source>
        <dbReference type="ARBA" id="ARBA00022475"/>
    </source>
</evidence>
<evidence type="ECO:0000256" key="1">
    <source>
        <dbReference type="ARBA" id="ARBA00004141"/>
    </source>
</evidence>
<keyword evidence="3 9" id="KW-1003">Cell membrane</keyword>
<dbReference type="Proteomes" id="UP000281813">
    <property type="component" value="Unassembled WGS sequence"/>
</dbReference>
<dbReference type="AlphaFoldDB" id="A0A494Z7U9"/>
<name>A0A494Z7U9_9BACI</name>
<evidence type="ECO:0000313" key="11">
    <source>
        <dbReference type="Proteomes" id="UP000281813"/>
    </source>
</evidence>
<keyword evidence="5 9" id="KW-1133">Transmembrane helix</keyword>
<organism evidence="10 11">
    <name type="scientific">Oceanobacillus bengalensis</name>
    <dbReference type="NCBI Taxonomy" id="1435466"/>
    <lineage>
        <taxon>Bacteria</taxon>
        <taxon>Bacillati</taxon>
        <taxon>Bacillota</taxon>
        <taxon>Bacilli</taxon>
        <taxon>Bacillales</taxon>
        <taxon>Bacillaceae</taxon>
        <taxon>Oceanobacillus</taxon>
    </lineage>
</organism>
<keyword evidence="7 9" id="KW-0472">Membrane</keyword>
<dbReference type="PANTHER" id="PTHR30266:SF2">
    <property type="entry name" value="LARGE-CONDUCTANCE MECHANOSENSITIVE CHANNEL"/>
    <property type="match status" value="1"/>
</dbReference>
<comment type="subunit">
    <text evidence="9">Homopentamer.</text>
</comment>
<dbReference type="Gene3D" id="1.10.1200.120">
    <property type="entry name" value="Large-conductance mechanosensitive channel, MscL, domain 1"/>
    <property type="match status" value="1"/>
</dbReference>
<evidence type="ECO:0000256" key="8">
    <source>
        <dbReference type="ARBA" id="ARBA00023303"/>
    </source>
</evidence>
<dbReference type="InterPro" id="IPR036019">
    <property type="entry name" value="MscL_channel"/>
</dbReference>
<protein>
    <recommendedName>
        <fullName evidence="9">Large-conductance mechanosensitive channel</fullName>
    </recommendedName>
</protein>
<accession>A0A494Z7U9</accession>
<evidence type="ECO:0000256" key="7">
    <source>
        <dbReference type="ARBA" id="ARBA00023136"/>
    </source>
</evidence>